<dbReference type="Ensembl" id="ENSEBUT00000002739.1">
    <property type="protein sequence ID" value="ENSEBUP00000002386.1"/>
    <property type="gene ID" value="ENSEBUG00000001839.1"/>
</dbReference>
<proteinExistence type="predicted"/>
<dbReference type="OMA" id="ADNMEFP"/>
<reference evidence="1" key="2">
    <citation type="submission" date="2025-09" db="UniProtKB">
        <authorList>
            <consortium name="Ensembl"/>
        </authorList>
    </citation>
    <scope>IDENTIFICATION</scope>
</reference>
<dbReference type="AlphaFoldDB" id="A0A8C4N8G4"/>
<evidence type="ECO:0000313" key="2">
    <source>
        <dbReference type="Proteomes" id="UP000694388"/>
    </source>
</evidence>
<dbReference type="Gene3D" id="3.40.30.10">
    <property type="entry name" value="Glutaredoxin"/>
    <property type="match status" value="1"/>
</dbReference>
<sequence>MVVNSCFEGQEGRMGLKRSELDGVPLRVVLITVCQQGALHWLQETMCPYDMLLDPHKKLYDAFGLGRSLFTVWNIQSMFCYAERILANQTLPKSSSPVKEDLHQLGGDFVLDQTGKVIMHRSLRRSWDRPTANEILKALK</sequence>
<keyword evidence="2" id="KW-1185">Reference proteome</keyword>
<dbReference type="InterPro" id="IPR032801">
    <property type="entry name" value="PXL2A/B/C"/>
</dbReference>
<dbReference type="GeneTree" id="ENSGT01120000272248"/>
<organism evidence="1 2">
    <name type="scientific">Eptatretus burgeri</name>
    <name type="common">Inshore hagfish</name>
    <dbReference type="NCBI Taxonomy" id="7764"/>
    <lineage>
        <taxon>Eukaryota</taxon>
        <taxon>Metazoa</taxon>
        <taxon>Chordata</taxon>
        <taxon>Craniata</taxon>
        <taxon>Vertebrata</taxon>
        <taxon>Cyclostomata</taxon>
        <taxon>Myxini</taxon>
        <taxon>Myxiniformes</taxon>
        <taxon>Myxinidae</taxon>
        <taxon>Eptatretinae</taxon>
        <taxon>Eptatretus</taxon>
    </lineage>
</organism>
<accession>A0A8C4N8G4</accession>
<dbReference type="Pfam" id="PF13911">
    <property type="entry name" value="AhpC-TSA_2"/>
    <property type="match status" value="1"/>
</dbReference>
<name>A0A8C4N8G4_EPTBU</name>
<reference evidence="1" key="1">
    <citation type="submission" date="2025-08" db="UniProtKB">
        <authorList>
            <consortium name="Ensembl"/>
        </authorList>
    </citation>
    <scope>IDENTIFICATION</scope>
</reference>
<dbReference type="Proteomes" id="UP000694388">
    <property type="component" value="Unplaced"/>
</dbReference>
<protein>
    <submittedName>
        <fullName evidence="1">Uncharacterized protein</fullName>
    </submittedName>
</protein>
<evidence type="ECO:0000313" key="1">
    <source>
        <dbReference type="Ensembl" id="ENSEBUP00000002386.1"/>
    </source>
</evidence>